<evidence type="ECO:0000256" key="1">
    <source>
        <dbReference type="SAM" id="MobiDB-lite"/>
    </source>
</evidence>
<feature type="compositionally biased region" description="Basic and acidic residues" evidence="1">
    <location>
        <begin position="97"/>
        <end position="106"/>
    </location>
</feature>
<sequence length="124" mass="14097">TRCTWIMMVPSDASPEKLSNASNVTRKRSFTGVAMTFPVQHSETWSHHRIRCEITCVLKQLKQFRESGIERKNVSTNGQISANVKSPIEGRSGRNPRNRDEIKQKIAEVPLRQRITLRSLSHAG</sequence>
<proteinExistence type="predicted"/>
<protein>
    <submittedName>
        <fullName evidence="2">Uncharacterized protein</fullName>
    </submittedName>
</protein>
<accession>A0A0H5RDX1</accession>
<dbReference type="AlphaFoldDB" id="A0A0H5RDX1"/>
<reference evidence="2" key="1">
    <citation type="submission" date="2015-04" db="EMBL/GenBank/DDBJ databases">
        <title>The genome sequence of the plant pathogenic Rhizarian Plasmodiophora brassicae reveals insights in its biotrophic life cycle and the origin of chitin synthesis.</title>
        <authorList>
            <person name="Schwelm A."/>
            <person name="Fogelqvist J."/>
            <person name="Knaust A."/>
            <person name="Julke S."/>
            <person name="Lilja T."/>
            <person name="Dhandapani V."/>
            <person name="Bonilla-Rosso G."/>
            <person name="Karlsson M."/>
            <person name="Shevchenko A."/>
            <person name="Choi S.R."/>
            <person name="Kim H.G."/>
            <person name="Park J.Y."/>
            <person name="Lim Y.P."/>
            <person name="Ludwig-Muller J."/>
            <person name="Dixelius C."/>
        </authorList>
    </citation>
    <scope>NUCLEOTIDE SEQUENCE</scope>
    <source>
        <tissue evidence="2">Potato root galls</tissue>
    </source>
</reference>
<name>A0A0H5RDX1_9EUKA</name>
<feature type="compositionally biased region" description="Polar residues" evidence="1">
    <location>
        <begin position="75"/>
        <end position="84"/>
    </location>
</feature>
<dbReference type="EMBL" id="HACM01011998">
    <property type="protein sequence ID" value="CRZ12440.1"/>
    <property type="molecule type" value="Transcribed_RNA"/>
</dbReference>
<feature type="non-terminal residue" evidence="2">
    <location>
        <position position="1"/>
    </location>
</feature>
<evidence type="ECO:0000313" key="2">
    <source>
        <dbReference type="EMBL" id="CRZ12440.1"/>
    </source>
</evidence>
<organism evidence="2">
    <name type="scientific">Spongospora subterranea</name>
    <dbReference type="NCBI Taxonomy" id="70186"/>
    <lineage>
        <taxon>Eukaryota</taxon>
        <taxon>Sar</taxon>
        <taxon>Rhizaria</taxon>
        <taxon>Endomyxa</taxon>
        <taxon>Phytomyxea</taxon>
        <taxon>Plasmodiophorida</taxon>
        <taxon>Plasmodiophoridae</taxon>
        <taxon>Spongospora</taxon>
    </lineage>
</organism>
<feature type="region of interest" description="Disordered" evidence="1">
    <location>
        <begin position="75"/>
        <end position="107"/>
    </location>
</feature>